<evidence type="ECO:0000256" key="6">
    <source>
        <dbReference type="ARBA" id="ARBA00023136"/>
    </source>
</evidence>
<dbReference type="Gene3D" id="1.20.1250.20">
    <property type="entry name" value="MFS general substrate transporter like domains"/>
    <property type="match status" value="1"/>
</dbReference>
<keyword evidence="4 7" id="KW-0812">Transmembrane</keyword>
<gene>
    <name evidence="9" type="ORF">PSALAMII_LOCUS3627</name>
</gene>
<keyword evidence="5 7" id="KW-1133">Transmembrane helix</keyword>
<name>A0A9W4NCB6_9EURO</name>
<evidence type="ECO:0000256" key="3">
    <source>
        <dbReference type="ARBA" id="ARBA00022448"/>
    </source>
</evidence>
<dbReference type="EMBL" id="CAJVPD010000166">
    <property type="protein sequence ID" value="CAG8360758.1"/>
    <property type="molecule type" value="Genomic_DNA"/>
</dbReference>
<comment type="subcellular location">
    <subcellularLocation>
        <location evidence="1 7">Membrane</location>
        <topology evidence="1 7">Multi-pass membrane protein</topology>
    </subcellularLocation>
</comment>
<evidence type="ECO:0000256" key="7">
    <source>
        <dbReference type="RuleBase" id="RU365065"/>
    </source>
</evidence>
<evidence type="ECO:0000313" key="10">
    <source>
        <dbReference type="Proteomes" id="UP001152592"/>
    </source>
</evidence>
<keyword evidence="6 7" id="KW-0472">Membrane</keyword>
<organism evidence="9 10">
    <name type="scientific">Penicillium salamii</name>
    <dbReference type="NCBI Taxonomy" id="1612424"/>
    <lineage>
        <taxon>Eukaryota</taxon>
        <taxon>Fungi</taxon>
        <taxon>Dikarya</taxon>
        <taxon>Ascomycota</taxon>
        <taxon>Pezizomycotina</taxon>
        <taxon>Eurotiomycetes</taxon>
        <taxon>Eurotiomycetidae</taxon>
        <taxon>Eurotiales</taxon>
        <taxon>Aspergillaceae</taxon>
        <taxon>Penicillium</taxon>
    </lineage>
</organism>
<comment type="function">
    <text evidence="7">May be involved in iron transport and iron homeostasis.</text>
</comment>
<dbReference type="AlphaFoldDB" id="A0A9W4NCB6"/>
<keyword evidence="3 7" id="KW-0813">Transport</keyword>
<sequence length="537" mass="59342">MTRAPIKQQLPAEDTPLLHANSNTDSPSTSQRGNDPRDEFPKKLANRLYLSHFLSTWNSRVFEFGAVLYLATIYPGTLLPMSVYALSRGLAAIVFAPAVGHYIDVENRLKVVRISIGEFIPRPAAQISPEVVYSQWLRPTAVLQRLAVAASCAIFYLLKVKVQMPRELNYSLLTTLAFLACIEKLCSTMNMVSVERDWVVVVAGDNHHTLKAMNAQMRRIDLVCKLLGPLFIAFVDTISTENAILVNLGMNVCSVVIEYYSIAQVYHMVPGLTERNQAAESDASTIEVQPHGLKARIWGPCRNLANKAAQDIVAYIRHPVFLPSFAGALLYLTVLSFSGQMVTWLLSTGYDSALIATTRTLSVACEFLATWIAPWLMERIGTTRAGLWLASWQIACLVAGVSIFWDFKEFPLISASGIVGGTILSRIGLRGFDLCAQIIVQEGVDASTRGSFSSTEAAWQNLFEICSYIATIVFSRPDQFQWPVLISVIAVVLAGILYAAFVRIQRGHLIHIPTCLSPDGFRGSRQRGWDIVTASDF</sequence>
<proteinExistence type="inferred from homology"/>
<reference evidence="9" key="1">
    <citation type="submission" date="2021-07" db="EMBL/GenBank/DDBJ databases">
        <authorList>
            <person name="Branca A.L. A."/>
        </authorList>
    </citation>
    <scope>NUCLEOTIDE SEQUENCE</scope>
</reference>
<accession>A0A9W4NCB6</accession>
<evidence type="ECO:0000256" key="8">
    <source>
        <dbReference type="SAM" id="MobiDB-lite"/>
    </source>
</evidence>
<evidence type="ECO:0000256" key="2">
    <source>
        <dbReference type="ARBA" id="ARBA00006279"/>
    </source>
</evidence>
<dbReference type="PANTHER" id="PTHR11660">
    <property type="entry name" value="SOLUTE CARRIER FAMILY 40 MEMBER"/>
    <property type="match status" value="1"/>
</dbReference>
<evidence type="ECO:0000256" key="4">
    <source>
        <dbReference type="ARBA" id="ARBA00022692"/>
    </source>
</evidence>
<comment type="similarity">
    <text evidence="2 7">Belongs to the ferroportin (FP) (TC 2.A.100) family. SLC40A subfamily.</text>
</comment>
<protein>
    <recommendedName>
        <fullName evidence="7">Solute carrier family 40 member</fullName>
    </recommendedName>
</protein>
<feature type="transmembrane region" description="Helical" evidence="7">
    <location>
        <begin position="480"/>
        <end position="501"/>
    </location>
</feature>
<feature type="transmembrane region" description="Helical" evidence="7">
    <location>
        <begin position="385"/>
        <end position="405"/>
    </location>
</feature>
<dbReference type="GO" id="GO:0005381">
    <property type="term" value="F:iron ion transmembrane transporter activity"/>
    <property type="evidence" value="ECO:0007669"/>
    <property type="project" value="UniProtKB-UniRule"/>
</dbReference>
<feature type="transmembrane region" description="Helical" evidence="7">
    <location>
        <begin position="142"/>
        <end position="158"/>
    </location>
</feature>
<dbReference type="Pfam" id="PF06963">
    <property type="entry name" value="FPN1"/>
    <property type="match status" value="2"/>
</dbReference>
<dbReference type="InterPro" id="IPR009716">
    <property type="entry name" value="Ferroportin-1"/>
</dbReference>
<dbReference type="PANTHER" id="PTHR11660:SF57">
    <property type="entry name" value="SOLUTE CARRIER FAMILY 40 MEMBER"/>
    <property type="match status" value="1"/>
</dbReference>
<feature type="transmembrane region" description="Helical" evidence="7">
    <location>
        <begin position="61"/>
        <end position="79"/>
    </location>
</feature>
<feature type="transmembrane region" description="Helical" evidence="7">
    <location>
        <begin position="352"/>
        <end position="373"/>
    </location>
</feature>
<evidence type="ECO:0000256" key="5">
    <source>
        <dbReference type="ARBA" id="ARBA00022989"/>
    </source>
</evidence>
<keyword evidence="7" id="KW-0406">Ion transport</keyword>
<feature type="region of interest" description="Disordered" evidence="8">
    <location>
        <begin position="1"/>
        <end position="38"/>
    </location>
</feature>
<dbReference type="InterPro" id="IPR036259">
    <property type="entry name" value="MFS_trans_sf"/>
</dbReference>
<comment type="caution">
    <text evidence="7">Lacks conserved residue(s) required for the propagation of feature annotation.</text>
</comment>
<dbReference type="CDD" id="cd17480">
    <property type="entry name" value="MFS_SLC40A1_like"/>
    <property type="match status" value="1"/>
</dbReference>
<evidence type="ECO:0000256" key="1">
    <source>
        <dbReference type="ARBA" id="ARBA00004141"/>
    </source>
</evidence>
<evidence type="ECO:0000313" key="9">
    <source>
        <dbReference type="EMBL" id="CAG8360758.1"/>
    </source>
</evidence>
<dbReference type="Proteomes" id="UP001152592">
    <property type="component" value="Unassembled WGS sequence"/>
</dbReference>
<comment type="caution">
    <text evidence="9">The sequence shown here is derived from an EMBL/GenBank/DDBJ whole genome shotgun (WGS) entry which is preliminary data.</text>
</comment>
<dbReference type="OrthoDB" id="4340602at2759"/>
<feature type="compositionally biased region" description="Polar residues" evidence="8">
    <location>
        <begin position="20"/>
        <end position="33"/>
    </location>
</feature>
<dbReference type="GO" id="GO:0016020">
    <property type="term" value="C:membrane"/>
    <property type="evidence" value="ECO:0007669"/>
    <property type="project" value="UniProtKB-SubCell"/>
</dbReference>
<dbReference type="SUPFAM" id="SSF103473">
    <property type="entry name" value="MFS general substrate transporter"/>
    <property type="match status" value="1"/>
</dbReference>